<dbReference type="Proteomes" id="UP000290189">
    <property type="component" value="Unassembled WGS sequence"/>
</dbReference>
<dbReference type="InterPro" id="IPR029071">
    <property type="entry name" value="Ubiquitin-like_domsf"/>
</dbReference>
<dbReference type="Pfam" id="PF14560">
    <property type="entry name" value="Ubiquitin_2"/>
    <property type="match status" value="1"/>
</dbReference>
<feature type="region of interest" description="Disordered" evidence="3">
    <location>
        <begin position="123"/>
        <end position="143"/>
    </location>
</feature>
<dbReference type="PANTHER" id="PTHR18916">
    <property type="entry name" value="DYNACTIN 1-RELATED MICROTUBULE-BINDING"/>
    <property type="match status" value="1"/>
</dbReference>
<feature type="domain" description="CAP-Gly" evidence="4">
    <location>
        <begin position="167"/>
        <end position="214"/>
    </location>
</feature>
<reference evidence="5 6" key="1">
    <citation type="submission" date="2018-03" db="EMBL/GenBank/DDBJ databases">
        <authorList>
            <person name="Fogelqvist J."/>
        </authorList>
    </citation>
    <scope>NUCLEOTIDE SEQUENCE [LARGE SCALE GENOMIC DNA]</scope>
</reference>
<dbReference type="InterPro" id="IPR000938">
    <property type="entry name" value="CAP-Gly_domain"/>
</dbReference>
<keyword evidence="5" id="KW-0496">Mitochondrion</keyword>
<dbReference type="InterPro" id="IPR045172">
    <property type="entry name" value="TBCB_Ubl"/>
</dbReference>
<keyword evidence="1" id="KW-0143">Chaperone</keyword>
<evidence type="ECO:0000313" key="6">
    <source>
        <dbReference type="Proteomes" id="UP000290189"/>
    </source>
</evidence>
<evidence type="ECO:0000256" key="2">
    <source>
        <dbReference type="ARBA" id="ARBA00025779"/>
    </source>
</evidence>
<dbReference type="Pfam" id="PF01302">
    <property type="entry name" value="CAP_GLY"/>
    <property type="match status" value="1"/>
</dbReference>
<dbReference type="PROSITE" id="PS50245">
    <property type="entry name" value="CAP_GLY_2"/>
    <property type="match status" value="1"/>
</dbReference>
<proteinExistence type="inferred from homology"/>
<sequence length="237" mass="26313">MWTLVVSSSAANVGAERRFDPSMTVRDLKEKLWPIVGTAPAHQQLQVGGRLLTEADDCLALHAVPGFADRAHVNVIDTDPFKNVAALQASNQSVEKYRMDDETYSQRKADTFRKFKESLRADEGSVLSRNEAQRAQERERQEAISKDLQVSSRCQLHGLRGSIEYVGPMMGRTGPWVGVKLDEPASSATLKATDGSVAGHRYFDAQPGYGVFVRPDEVEQGNFPVKDLFDDDEDEEI</sequence>
<dbReference type="CDD" id="cd01789">
    <property type="entry name" value="Ubl_TBCB"/>
    <property type="match status" value="1"/>
</dbReference>
<dbReference type="SUPFAM" id="SSF74924">
    <property type="entry name" value="Cap-Gly domain"/>
    <property type="match status" value="1"/>
</dbReference>
<evidence type="ECO:0000256" key="3">
    <source>
        <dbReference type="SAM" id="MobiDB-lite"/>
    </source>
</evidence>
<geneLocation type="mitochondrion" evidence="5"/>
<dbReference type="Gene3D" id="2.30.30.190">
    <property type="entry name" value="CAP Gly-rich-like domain"/>
    <property type="match status" value="1"/>
</dbReference>
<dbReference type="AlphaFoldDB" id="A0A3P3Y662"/>
<feature type="compositionally biased region" description="Basic and acidic residues" evidence="3">
    <location>
        <begin position="131"/>
        <end position="143"/>
    </location>
</feature>
<dbReference type="GO" id="GO:0043014">
    <property type="term" value="F:alpha-tubulin binding"/>
    <property type="evidence" value="ECO:0007669"/>
    <property type="project" value="InterPro"/>
</dbReference>
<name>A0A3P3Y662_PLABS</name>
<dbReference type="SMART" id="SM01052">
    <property type="entry name" value="CAP_GLY"/>
    <property type="match status" value="1"/>
</dbReference>
<organism evidence="5 6">
    <name type="scientific">Plasmodiophora brassicae</name>
    <name type="common">Clubroot disease agent</name>
    <dbReference type="NCBI Taxonomy" id="37360"/>
    <lineage>
        <taxon>Eukaryota</taxon>
        <taxon>Sar</taxon>
        <taxon>Rhizaria</taxon>
        <taxon>Endomyxa</taxon>
        <taxon>Phytomyxea</taxon>
        <taxon>Plasmodiophorida</taxon>
        <taxon>Plasmodiophoridae</taxon>
        <taxon>Plasmodiophora</taxon>
    </lineage>
</organism>
<accession>A0A3P3Y662</accession>
<dbReference type="GO" id="GO:0007021">
    <property type="term" value="P:tubulin complex assembly"/>
    <property type="evidence" value="ECO:0007669"/>
    <property type="project" value="InterPro"/>
</dbReference>
<dbReference type="Gene3D" id="3.10.20.90">
    <property type="entry name" value="Phosphatidylinositol 3-kinase Catalytic Subunit, Chain A, domain 1"/>
    <property type="match status" value="1"/>
</dbReference>
<evidence type="ECO:0000259" key="4">
    <source>
        <dbReference type="PROSITE" id="PS50245"/>
    </source>
</evidence>
<dbReference type="InterPro" id="IPR036859">
    <property type="entry name" value="CAP-Gly_dom_sf"/>
</dbReference>
<dbReference type="GO" id="GO:0007023">
    <property type="term" value="P:post-chaperonin tubulin folding pathway"/>
    <property type="evidence" value="ECO:0007669"/>
    <property type="project" value="InterPro"/>
</dbReference>
<dbReference type="SUPFAM" id="SSF54236">
    <property type="entry name" value="Ubiquitin-like"/>
    <property type="match status" value="1"/>
</dbReference>
<gene>
    <name evidence="5" type="ORF">PLBR_LOCUS2877</name>
</gene>
<dbReference type="InterPro" id="IPR000626">
    <property type="entry name" value="Ubiquitin-like_dom"/>
</dbReference>
<evidence type="ECO:0000256" key="1">
    <source>
        <dbReference type="ARBA" id="ARBA00023186"/>
    </source>
</evidence>
<protein>
    <recommendedName>
        <fullName evidence="4">CAP-Gly domain-containing protein</fullName>
    </recommendedName>
</protein>
<evidence type="ECO:0000313" key="5">
    <source>
        <dbReference type="EMBL" id="SPQ95662.1"/>
    </source>
</evidence>
<dbReference type="EMBL" id="OVEO01000004">
    <property type="protein sequence ID" value="SPQ95662.1"/>
    <property type="molecule type" value="Genomic_DNA"/>
</dbReference>
<comment type="similarity">
    <text evidence="2">Belongs to the TBCB family.</text>
</comment>